<keyword evidence="6 7" id="KW-0472">Membrane</keyword>
<dbReference type="PANTHER" id="PTHR30193">
    <property type="entry name" value="ABC TRANSPORTER PERMEASE PROTEIN"/>
    <property type="match status" value="1"/>
</dbReference>
<dbReference type="InterPro" id="IPR051393">
    <property type="entry name" value="ABC_transporter_permease"/>
</dbReference>
<feature type="domain" description="ABC transmembrane type-1" evidence="8">
    <location>
        <begin position="1"/>
        <end position="196"/>
    </location>
</feature>
<keyword evidence="5 7" id="KW-1133">Transmembrane helix</keyword>
<dbReference type="Gene3D" id="1.10.3720.10">
    <property type="entry name" value="MetI-like"/>
    <property type="match status" value="1"/>
</dbReference>
<dbReference type="SUPFAM" id="SSF161098">
    <property type="entry name" value="MetI-like"/>
    <property type="match status" value="1"/>
</dbReference>
<evidence type="ECO:0000313" key="10">
    <source>
        <dbReference type="Proteomes" id="UP000680304"/>
    </source>
</evidence>
<sequence>MIAFLLNAAFMKFKDFFRAVFFLPNITSIVAVAIIFGSFFGTQFGLINSLFQALGLERIDWINDTFWVKVAISLMVIWRWTGYNAIIYLAGLQAVPGDLYEAATIDGASRTQQFFRITLPLLRPIILFTVILSTIGGMQLFTEPMILVGNTGGATKGGLTLVLYLYSQAFGNQLFGYASAIAWMLFLIIGVFSFLNWKFISKGETH</sequence>
<keyword evidence="3" id="KW-1003">Cell membrane</keyword>
<dbReference type="PROSITE" id="PS50928">
    <property type="entry name" value="ABC_TM1"/>
    <property type="match status" value="1"/>
</dbReference>
<dbReference type="InterPro" id="IPR035906">
    <property type="entry name" value="MetI-like_sf"/>
</dbReference>
<dbReference type="Proteomes" id="UP000680304">
    <property type="component" value="Unassembled WGS sequence"/>
</dbReference>
<evidence type="ECO:0000259" key="8">
    <source>
        <dbReference type="PROSITE" id="PS50928"/>
    </source>
</evidence>
<evidence type="ECO:0000256" key="1">
    <source>
        <dbReference type="ARBA" id="ARBA00004651"/>
    </source>
</evidence>
<protein>
    <recommendedName>
        <fullName evidence="8">ABC transmembrane type-1 domain-containing protein</fullName>
    </recommendedName>
</protein>
<evidence type="ECO:0000256" key="5">
    <source>
        <dbReference type="ARBA" id="ARBA00022989"/>
    </source>
</evidence>
<dbReference type="InterPro" id="IPR000515">
    <property type="entry name" value="MetI-like"/>
</dbReference>
<name>A0ABQ4N9U0_9BACL</name>
<comment type="similarity">
    <text evidence="7">Belongs to the binding-protein-dependent transport system permease family.</text>
</comment>
<dbReference type="Pfam" id="PF00528">
    <property type="entry name" value="BPD_transp_1"/>
    <property type="match status" value="1"/>
</dbReference>
<gene>
    <name evidence="9" type="ORF">PACILC2_35610</name>
</gene>
<evidence type="ECO:0000313" key="9">
    <source>
        <dbReference type="EMBL" id="GIQ64993.1"/>
    </source>
</evidence>
<evidence type="ECO:0000256" key="2">
    <source>
        <dbReference type="ARBA" id="ARBA00022448"/>
    </source>
</evidence>
<dbReference type="EMBL" id="BOVJ01000115">
    <property type="protein sequence ID" value="GIQ64993.1"/>
    <property type="molecule type" value="Genomic_DNA"/>
</dbReference>
<feature type="transmembrane region" description="Helical" evidence="7">
    <location>
        <begin position="66"/>
        <end position="90"/>
    </location>
</feature>
<dbReference type="PANTHER" id="PTHR30193:SF37">
    <property type="entry name" value="INNER MEMBRANE ABC TRANSPORTER PERMEASE PROTEIN YCJO"/>
    <property type="match status" value="1"/>
</dbReference>
<keyword evidence="2 7" id="KW-0813">Transport</keyword>
<feature type="transmembrane region" description="Helical" evidence="7">
    <location>
        <begin position="121"/>
        <end position="141"/>
    </location>
</feature>
<dbReference type="CDD" id="cd06261">
    <property type="entry name" value="TM_PBP2"/>
    <property type="match status" value="1"/>
</dbReference>
<comment type="caution">
    <text evidence="9">The sequence shown here is derived from an EMBL/GenBank/DDBJ whole genome shotgun (WGS) entry which is preliminary data.</text>
</comment>
<reference evidence="9 10" key="1">
    <citation type="submission" date="2021-04" db="EMBL/GenBank/DDBJ databases">
        <title>Draft genome sequence of Paenibacillus cisolokensis, LC2-13A.</title>
        <authorList>
            <person name="Uke A."/>
            <person name="Chhe C."/>
            <person name="Baramee S."/>
            <person name="Kosugi A."/>
        </authorList>
    </citation>
    <scope>NUCLEOTIDE SEQUENCE [LARGE SCALE GENOMIC DNA]</scope>
    <source>
        <strain evidence="9 10">LC2-13A</strain>
    </source>
</reference>
<evidence type="ECO:0000256" key="3">
    <source>
        <dbReference type="ARBA" id="ARBA00022475"/>
    </source>
</evidence>
<evidence type="ECO:0000256" key="4">
    <source>
        <dbReference type="ARBA" id="ARBA00022692"/>
    </source>
</evidence>
<comment type="subcellular location">
    <subcellularLocation>
        <location evidence="1 7">Cell membrane</location>
        <topology evidence="1 7">Multi-pass membrane protein</topology>
    </subcellularLocation>
</comment>
<evidence type="ECO:0000256" key="7">
    <source>
        <dbReference type="RuleBase" id="RU363032"/>
    </source>
</evidence>
<feature type="transmembrane region" description="Helical" evidence="7">
    <location>
        <begin position="174"/>
        <end position="197"/>
    </location>
</feature>
<organism evidence="9 10">
    <name type="scientific">Paenibacillus cisolokensis</name>
    <dbReference type="NCBI Taxonomy" id="1658519"/>
    <lineage>
        <taxon>Bacteria</taxon>
        <taxon>Bacillati</taxon>
        <taxon>Bacillota</taxon>
        <taxon>Bacilli</taxon>
        <taxon>Bacillales</taxon>
        <taxon>Paenibacillaceae</taxon>
        <taxon>Paenibacillus</taxon>
    </lineage>
</organism>
<proteinExistence type="inferred from homology"/>
<feature type="transmembrane region" description="Helical" evidence="7">
    <location>
        <begin position="21"/>
        <end position="46"/>
    </location>
</feature>
<accession>A0ABQ4N9U0</accession>
<evidence type="ECO:0000256" key="6">
    <source>
        <dbReference type="ARBA" id="ARBA00023136"/>
    </source>
</evidence>
<keyword evidence="10" id="KW-1185">Reference proteome</keyword>
<keyword evidence="4 7" id="KW-0812">Transmembrane</keyword>